<dbReference type="Proteomes" id="UP000014728">
    <property type="component" value="Segment"/>
</dbReference>
<name>R9ZZI9_9CAUD</name>
<reference evidence="1 2" key="1">
    <citation type="journal article" date="2013" name="Proc. Natl. Acad. Sci. U.S.A.">
        <title>Twelve previously unknown phage genera are ubiquitous in global oceans.</title>
        <authorList>
            <person name="Holmfeldt K."/>
            <person name="Solonenko N."/>
            <person name="Shah M."/>
            <person name="Corrier K."/>
            <person name="Riemann L."/>
            <person name="Verberkmoes N.C."/>
            <person name="Sullivan M.B."/>
        </authorList>
    </citation>
    <scope>NUCLEOTIDE SEQUENCE [LARGE SCALE GENOMIC DNA]</scope>
    <source>
        <strain evidence="1">Phi18:3</strain>
    </source>
</reference>
<keyword evidence="2" id="KW-1185">Reference proteome</keyword>
<reference evidence="2" key="2">
    <citation type="submission" date="2013-03" db="EMBL/GenBank/DDBJ databases">
        <title>The Cellulophaga phages: a novel, diverse, and globally ubiquitous model system.</title>
        <authorList>
            <person name="Holmfeldt K."/>
            <person name="Solonenko N."/>
            <person name="Shah M."/>
            <person name="Corrier K."/>
            <person name="Riemann L."/>
            <person name="VerBerkmoes N.C."/>
            <person name="Sullivan M.B."/>
        </authorList>
    </citation>
    <scope>NUCLEOTIDE SEQUENCE [LARGE SCALE GENOMIC DNA]</scope>
</reference>
<dbReference type="OrthoDB" id="20502at10239"/>
<accession>R9ZZI9</accession>
<gene>
    <name evidence="1" type="ORF">Phi18:3_gp004</name>
</gene>
<proteinExistence type="predicted"/>
<dbReference type="KEGG" id="vg:16797165"/>
<dbReference type="GeneID" id="16797165"/>
<evidence type="ECO:0000313" key="1">
    <source>
        <dbReference type="EMBL" id="AGO48516.1"/>
    </source>
</evidence>
<dbReference type="EMBL" id="KC821620">
    <property type="protein sequence ID" value="AGO48516.1"/>
    <property type="molecule type" value="Genomic_DNA"/>
</dbReference>
<sequence>MNIKEFKLVKNRQRPEFCYAYEKYTSDKSKKLSIFTMDGGRSFLASITSKNNLGKMVDTDFSETFNSIDESLKALEEKINEKN</sequence>
<evidence type="ECO:0000313" key="2">
    <source>
        <dbReference type="Proteomes" id="UP000014728"/>
    </source>
</evidence>
<organism evidence="1 2">
    <name type="scientific">Cellulophaga phage phi18:3</name>
    <dbReference type="NCBI Taxonomy" id="1327983"/>
    <lineage>
        <taxon>Viruses</taxon>
        <taxon>Duplodnaviria</taxon>
        <taxon>Heunggongvirae</taxon>
        <taxon>Uroviricota</taxon>
        <taxon>Caudoviricetes</taxon>
        <taxon>Pachyviridae</taxon>
        <taxon>Baltivirus</taxon>
        <taxon>Baltivirus phi18tres</taxon>
    </lineage>
</organism>
<dbReference type="RefSeq" id="YP_008241197.1">
    <property type="nucleotide sequence ID" value="NC_021794.1"/>
</dbReference>
<protein>
    <submittedName>
        <fullName evidence="1">Uncharacterized protein</fullName>
    </submittedName>
</protein>